<keyword evidence="1" id="KW-0812">Transmembrane</keyword>
<evidence type="ECO:0000313" key="2">
    <source>
        <dbReference type="EMBL" id="CAB0032099.1"/>
    </source>
</evidence>
<dbReference type="EMBL" id="CADCXV010000665">
    <property type="protein sequence ID" value="CAB0032099.1"/>
    <property type="molecule type" value="Genomic_DNA"/>
</dbReference>
<name>A0A6H5I8V2_9HYME</name>
<keyword evidence="1" id="KW-0472">Membrane</keyword>
<protein>
    <submittedName>
        <fullName evidence="2">Uncharacterized protein</fullName>
    </submittedName>
</protein>
<organism evidence="2 3">
    <name type="scientific">Trichogramma brassicae</name>
    <dbReference type="NCBI Taxonomy" id="86971"/>
    <lineage>
        <taxon>Eukaryota</taxon>
        <taxon>Metazoa</taxon>
        <taxon>Ecdysozoa</taxon>
        <taxon>Arthropoda</taxon>
        <taxon>Hexapoda</taxon>
        <taxon>Insecta</taxon>
        <taxon>Pterygota</taxon>
        <taxon>Neoptera</taxon>
        <taxon>Endopterygota</taxon>
        <taxon>Hymenoptera</taxon>
        <taxon>Apocrita</taxon>
        <taxon>Proctotrupomorpha</taxon>
        <taxon>Chalcidoidea</taxon>
        <taxon>Trichogrammatidae</taxon>
        <taxon>Trichogramma</taxon>
    </lineage>
</organism>
<accession>A0A6H5I8V2</accession>
<evidence type="ECO:0000313" key="3">
    <source>
        <dbReference type="Proteomes" id="UP000479190"/>
    </source>
</evidence>
<gene>
    <name evidence="2" type="ORF">TBRA_LOCUS4047</name>
</gene>
<keyword evidence="3" id="KW-1185">Reference proteome</keyword>
<evidence type="ECO:0000256" key="1">
    <source>
        <dbReference type="SAM" id="Phobius"/>
    </source>
</evidence>
<dbReference type="Proteomes" id="UP000479190">
    <property type="component" value="Unassembled WGS sequence"/>
</dbReference>
<dbReference type="AlphaFoldDB" id="A0A6H5I8V2"/>
<sequence>MLGKLKPQNVLPYEIDSTRCAHAYASIATEFFGERLQCLLLISPTSGYTVAILFILISKYPYLVHGAVLLVDLYWPKQTFNSVLKHKINHVHGHLRIMYIFGAGRLKRICINAYSFTFIIIIAPIYDSKDNFFQTLVINVLSRLISSRLLANVERLETRGYEMSLSDALKVMGFFDWSEMFDTGKSWNCSEEFASQAKRAMLNPNLSLHDLIQLRPDEAARLLADTNPYYHQYLHLKFSEQLQEELAACIVHMCEKISRGFFRSWATISFLDLTGCELPVLCCENIIENLKNEDFYRICLAAASGSDVNTFCTFLD</sequence>
<feature type="transmembrane region" description="Helical" evidence="1">
    <location>
        <begin position="109"/>
        <end position="126"/>
    </location>
</feature>
<proteinExistence type="predicted"/>
<feature type="transmembrane region" description="Helical" evidence="1">
    <location>
        <begin position="50"/>
        <end position="75"/>
    </location>
</feature>
<keyword evidence="1" id="KW-1133">Transmembrane helix</keyword>
<reference evidence="2 3" key="1">
    <citation type="submission" date="2020-02" db="EMBL/GenBank/DDBJ databases">
        <authorList>
            <person name="Ferguson B K."/>
        </authorList>
    </citation>
    <scope>NUCLEOTIDE SEQUENCE [LARGE SCALE GENOMIC DNA]</scope>
</reference>